<dbReference type="OrthoDB" id="5699564at2"/>
<keyword evidence="2" id="KW-1185">Reference proteome</keyword>
<dbReference type="InterPro" id="IPR025975">
    <property type="entry name" value="Polysacc_lyase"/>
</dbReference>
<evidence type="ECO:0000313" key="2">
    <source>
        <dbReference type="Proteomes" id="UP000032049"/>
    </source>
</evidence>
<proteinExistence type="predicted"/>
<name>A0A0D0F0M1_9SPHI</name>
<reference evidence="1 2" key="1">
    <citation type="submission" date="2015-01" db="EMBL/GenBank/DDBJ databases">
        <title>Draft genome sequence of Pedobacter sp. NL19 isolated from sludge of an effluent treatment pond in an abandoned uranium mine.</title>
        <authorList>
            <person name="Santos T."/>
            <person name="Caetano T."/>
            <person name="Covas C."/>
            <person name="Cruz A."/>
            <person name="Mendo S."/>
        </authorList>
    </citation>
    <scope>NUCLEOTIDE SEQUENCE [LARGE SCALE GENOMIC DNA]</scope>
    <source>
        <strain evidence="1 2">NL19</strain>
    </source>
</reference>
<dbReference type="Pfam" id="PF14099">
    <property type="entry name" value="Polysacc_lyase"/>
    <property type="match status" value="1"/>
</dbReference>
<accession>A0A0D0F0M1</accession>
<organism evidence="1 2">
    <name type="scientific">Pedobacter lusitanus</name>
    <dbReference type="NCBI Taxonomy" id="1503925"/>
    <lineage>
        <taxon>Bacteria</taxon>
        <taxon>Pseudomonadati</taxon>
        <taxon>Bacteroidota</taxon>
        <taxon>Sphingobacteriia</taxon>
        <taxon>Sphingobacteriales</taxon>
        <taxon>Sphingobacteriaceae</taxon>
        <taxon>Pedobacter</taxon>
    </lineage>
</organism>
<comment type="caution">
    <text evidence="1">The sequence shown here is derived from an EMBL/GenBank/DDBJ whole genome shotgun (WGS) entry which is preliminary data.</text>
</comment>
<dbReference type="STRING" id="1503925.TH53_21890"/>
<dbReference type="Gene3D" id="2.60.120.200">
    <property type="match status" value="1"/>
</dbReference>
<dbReference type="EMBL" id="JXRA01000111">
    <property type="protein sequence ID" value="KIO75188.1"/>
    <property type="molecule type" value="Genomic_DNA"/>
</dbReference>
<sequence>MKNTKIAGITLALSSLFLLTNCKKQAESPLLQNDLKTSGTQTNAVNTLALLFNGDASNGSSNVWKDINVEQTGTVTTVNDETGTLCWSFNKPIGSHRAEGHGAKNFQAVEGSDIYIGWTSKLYIPLTLKTEAVFQWKAYPTSKAKANHPLMLRTNNGRLELQHFDENHTATVPWSIALTSGTWQQFVVRMKVSEDDTVGFIEFWYNGVQQTFTNGSKRLKCRTLDSDYCDPKWGVYGGDSSKVTHVVKKIRIASTYADAAQ</sequence>
<evidence type="ECO:0000313" key="1">
    <source>
        <dbReference type="EMBL" id="KIO75188.1"/>
    </source>
</evidence>
<dbReference type="AlphaFoldDB" id="A0A0D0F0M1"/>
<gene>
    <name evidence="1" type="ORF">TH53_21890</name>
</gene>
<dbReference type="Proteomes" id="UP000032049">
    <property type="component" value="Unassembled WGS sequence"/>
</dbReference>
<evidence type="ECO:0008006" key="3">
    <source>
        <dbReference type="Google" id="ProtNLM"/>
    </source>
</evidence>
<dbReference type="RefSeq" id="WP_041885614.1">
    <property type="nucleotide sequence ID" value="NZ_CP157278.1"/>
</dbReference>
<protein>
    <recommendedName>
        <fullName evidence="3">Polysaccharide lyase</fullName>
    </recommendedName>
</protein>